<evidence type="ECO:0000313" key="12">
    <source>
        <dbReference type="EMBL" id="KAJ3658765.1"/>
    </source>
</evidence>
<keyword evidence="7" id="KW-0472">Membrane</keyword>
<feature type="region of interest" description="Disordered" evidence="11">
    <location>
        <begin position="44"/>
        <end position="129"/>
    </location>
</feature>
<comment type="similarity">
    <text evidence="2">Belongs to the glypican family.</text>
</comment>
<protein>
    <submittedName>
        <fullName evidence="12">Uncharacterized protein</fullName>
    </submittedName>
</protein>
<evidence type="ECO:0000256" key="5">
    <source>
        <dbReference type="ARBA" id="ARBA00022729"/>
    </source>
</evidence>
<organism evidence="12 13">
    <name type="scientific">Zophobas morio</name>
    <dbReference type="NCBI Taxonomy" id="2755281"/>
    <lineage>
        <taxon>Eukaryota</taxon>
        <taxon>Metazoa</taxon>
        <taxon>Ecdysozoa</taxon>
        <taxon>Arthropoda</taxon>
        <taxon>Hexapoda</taxon>
        <taxon>Insecta</taxon>
        <taxon>Pterygota</taxon>
        <taxon>Neoptera</taxon>
        <taxon>Endopterygota</taxon>
        <taxon>Coleoptera</taxon>
        <taxon>Polyphaga</taxon>
        <taxon>Cucujiformia</taxon>
        <taxon>Tenebrionidae</taxon>
        <taxon>Zophobas</taxon>
    </lineage>
</organism>
<evidence type="ECO:0000256" key="3">
    <source>
        <dbReference type="ARBA" id="ARBA00022475"/>
    </source>
</evidence>
<reference evidence="12" key="1">
    <citation type="journal article" date="2023" name="G3 (Bethesda)">
        <title>Whole genome assemblies of Zophobas morio and Tenebrio molitor.</title>
        <authorList>
            <person name="Kaur S."/>
            <person name="Stinson S.A."/>
            <person name="diCenzo G.C."/>
        </authorList>
    </citation>
    <scope>NUCLEOTIDE SEQUENCE</scope>
    <source>
        <strain evidence="12">QUZm001</strain>
    </source>
</reference>
<keyword evidence="3" id="KW-1003">Cell membrane</keyword>
<keyword evidence="9" id="KW-0357">Heparan sulfate</keyword>
<evidence type="ECO:0000256" key="7">
    <source>
        <dbReference type="ARBA" id="ARBA00023136"/>
    </source>
</evidence>
<name>A0AA38INQ0_9CUCU</name>
<sequence>MVVDVGLDMQKYNPEVKPMTNLQNVDPRVADLVDKLRHVHHMAMSSIGSTGAEVDYMQRDGFEGSGSGNGPDDDNDDEYNPTGSGSGTGAIPEEEPRNINNVHASPGPKNTDSSSKNKQSTTTTAGDASTLQSSIFLSLALLLLARLH</sequence>
<comment type="caution">
    <text evidence="12">The sequence shown here is derived from an EMBL/GenBank/DDBJ whole genome shotgun (WGS) entry which is preliminary data.</text>
</comment>
<keyword evidence="6" id="KW-0654">Proteoglycan</keyword>
<keyword evidence="4" id="KW-0336">GPI-anchor</keyword>
<dbReference type="EMBL" id="JALNTZ010000003">
    <property type="protein sequence ID" value="KAJ3658765.1"/>
    <property type="molecule type" value="Genomic_DNA"/>
</dbReference>
<evidence type="ECO:0000256" key="2">
    <source>
        <dbReference type="ARBA" id="ARBA00010260"/>
    </source>
</evidence>
<evidence type="ECO:0000256" key="11">
    <source>
        <dbReference type="SAM" id="MobiDB-lite"/>
    </source>
</evidence>
<evidence type="ECO:0000256" key="9">
    <source>
        <dbReference type="ARBA" id="ARBA00023207"/>
    </source>
</evidence>
<dbReference type="Pfam" id="PF01153">
    <property type="entry name" value="Glypican"/>
    <property type="match status" value="1"/>
</dbReference>
<dbReference type="Proteomes" id="UP001168821">
    <property type="component" value="Unassembled WGS sequence"/>
</dbReference>
<feature type="compositionally biased region" description="Low complexity" evidence="11">
    <location>
        <begin position="109"/>
        <end position="124"/>
    </location>
</feature>
<proteinExistence type="inferred from homology"/>
<dbReference type="InterPro" id="IPR001863">
    <property type="entry name" value="Glypican"/>
</dbReference>
<evidence type="ECO:0000256" key="4">
    <source>
        <dbReference type="ARBA" id="ARBA00022622"/>
    </source>
</evidence>
<evidence type="ECO:0000256" key="6">
    <source>
        <dbReference type="ARBA" id="ARBA00022974"/>
    </source>
</evidence>
<evidence type="ECO:0000313" key="13">
    <source>
        <dbReference type="Proteomes" id="UP001168821"/>
    </source>
</evidence>
<dbReference type="GO" id="GO:0098552">
    <property type="term" value="C:side of membrane"/>
    <property type="evidence" value="ECO:0007669"/>
    <property type="project" value="UniProtKB-KW"/>
</dbReference>
<evidence type="ECO:0000256" key="8">
    <source>
        <dbReference type="ARBA" id="ARBA00023180"/>
    </source>
</evidence>
<keyword evidence="13" id="KW-1185">Reference proteome</keyword>
<accession>A0AA38INQ0</accession>
<gene>
    <name evidence="12" type="ORF">Zmor_010486</name>
</gene>
<dbReference type="GO" id="GO:0005886">
    <property type="term" value="C:plasma membrane"/>
    <property type="evidence" value="ECO:0007669"/>
    <property type="project" value="UniProtKB-SubCell"/>
</dbReference>
<evidence type="ECO:0000256" key="10">
    <source>
        <dbReference type="ARBA" id="ARBA00023288"/>
    </source>
</evidence>
<evidence type="ECO:0000256" key="1">
    <source>
        <dbReference type="ARBA" id="ARBA00004609"/>
    </source>
</evidence>
<keyword evidence="10" id="KW-0449">Lipoprotein</keyword>
<comment type="subcellular location">
    <subcellularLocation>
        <location evidence="1">Cell membrane</location>
        <topology evidence="1">Lipid-anchor</topology>
        <topology evidence="1">GPI-anchor</topology>
    </subcellularLocation>
</comment>
<dbReference type="GO" id="GO:0009966">
    <property type="term" value="P:regulation of signal transduction"/>
    <property type="evidence" value="ECO:0007669"/>
    <property type="project" value="InterPro"/>
</dbReference>
<keyword evidence="8" id="KW-0325">Glycoprotein</keyword>
<dbReference type="AlphaFoldDB" id="A0AA38INQ0"/>
<keyword evidence="5" id="KW-0732">Signal</keyword>